<keyword evidence="1" id="KW-0862">Zinc</keyword>
<evidence type="ECO:0000313" key="4">
    <source>
        <dbReference type="Proteomes" id="UP001519343"/>
    </source>
</evidence>
<dbReference type="Proteomes" id="UP001519343">
    <property type="component" value="Unassembled WGS sequence"/>
</dbReference>
<dbReference type="EMBL" id="JAGGKT010000012">
    <property type="protein sequence ID" value="MBP1933623.1"/>
    <property type="molecule type" value="Genomic_DNA"/>
</dbReference>
<proteinExistence type="predicted"/>
<name>A0ABS4GTP4_9BACL</name>
<dbReference type="PROSITE" id="PS50966">
    <property type="entry name" value="ZF_SWIM"/>
    <property type="match status" value="1"/>
</dbReference>
<dbReference type="InterPro" id="IPR007527">
    <property type="entry name" value="Znf_SWIM"/>
</dbReference>
<evidence type="ECO:0000259" key="2">
    <source>
        <dbReference type="PROSITE" id="PS50966"/>
    </source>
</evidence>
<protein>
    <submittedName>
        <fullName evidence="3">Zn finger protein</fullName>
    </submittedName>
</protein>
<organism evidence="3 4">
    <name type="scientific">Ammoniphilus resinae</name>
    <dbReference type="NCBI Taxonomy" id="861532"/>
    <lineage>
        <taxon>Bacteria</taxon>
        <taxon>Bacillati</taxon>
        <taxon>Bacillota</taxon>
        <taxon>Bacilli</taxon>
        <taxon>Bacillales</taxon>
        <taxon>Paenibacillaceae</taxon>
        <taxon>Aneurinibacillus group</taxon>
        <taxon>Ammoniphilus</taxon>
    </lineage>
</organism>
<feature type="domain" description="SWIM-type" evidence="2">
    <location>
        <begin position="96"/>
        <end position="131"/>
    </location>
</feature>
<evidence type="ECO:0000313" key="3">
    <source>
        <dbReference type="EMBL" id="MBP1933623.1"/>
    </source>
</evidence>
<dbReference type="PANTHER" id="PTHR38133">
    <property type="entry name" value="SLR1429 PROTEIN"/>
    <property type="match status" value="1"/>
</dbReference>
<gene>
    <name evidence="3" type="ORF">J2Z37_003636</name>
</gene>
<dbReference type="PANTHER" id="PTHR38133:SF1">
    <property type="entry name" value="SLR1429 PROTEIN"/>
    <property type="match status" value="1"/>
</dbReference>
<accession>A0ABS4GTP4</accession>
<keyword evidence="1" id="KW-0479">Metal-binding</keyword>
<keyword evidence="4" id="KW-1185">Reference proteome</keyword>
<evidence type="ECO:0000256" key="1">
    <source>
        <dbReference type="PROSITE-ProRule" id="PRU00325"/>
    </source>
</evidence>
<comment type="caution">
    <text evidence="3">The sequence shown here is derived from an EMBL/GenBank/DDBJ whole genome shotgun (WGS) entry which is preliminary data.</text>
</comment>
<sequence>MNGRSQGSLSEQWNRYWDELNHDSPRKKGGTIQSLVIDEGKILATVCGLDCEESAIYADPLSDPEIENILQDLYENRSILLQIYRGKIDTEELREYGHRFGLEIPPLHTTCTCQAPVVPCGHLQSVVRAAGEVFSKDLLQFLRFRGIKESQIFAWLSKQKEPGESGWTGTTDFGLIPLPSRTSEAGKWMEEGPPPFWTSSFSFPQMMREIYGKVREEARKK</sequence>
<keyword evidence="1" id="KW-0863">Zinc-finger</keyword>
<reference evidence="3 4" key="1">
    <citation type="submission" date="2021-03" db="EMBL/GenBank/DDBJ databases">
        <title>Genomic Encyclopedia of Type Strains, Phase IV (KMG-IV): sequencing the most valuable type-strain genomes for metagenomic binning, comparative biology and taxonomic classification.</title>
        <authorList>
            <person name="Goeker M."/>
        </authorList>
    </citation>
    <scope>NUCLEOTIDE SEQUENCE [LARGE SCALE GENOMIC DNA]</scope>
    <source>
        <strain evidence="3 4">DSM 24738</strain>
    </source>
</reference>